<evidence type="ECO:0000256" key="10">
    <source>
        <dbReference type="ARBA" id="ARBA00030898"/>
    </source>
</evidence>
<sequence length="392" mass="43678">MCGRTACSLSKECLSFACMYQDPYGLYQPPEWCDDVGGTCEPSYNIAPTSYCPVLVDHSKLEDGMPPKRVLAPMRWGLLPSWYQGGLADFKLNTFNCRVEGCQRRNCYQPAIASGRRCVVLAEGYFEWKKPSSGEKKEPYFVYFKQPAGISMVTRDWDCDGKENLLQGGCWRGPKLLTMAGIFDKNAGVYSFSILTMRAPEYMAWLHDRVPVVLEEEAVNAWLDPVHDTMQLIQSVHFPSTLDWHQVGSQVGNTRNKGMDCVLPVKKTESKQKRSVLDAWLLKVTTEKAGPSTSTSTRSQSPLNAEPKDEPALQVKEEPGPQGAVVQVKEEPGVQEAASEEKQEGSAQGKEAPVQQPATEMKVEAKELVNAESVMQLKEEGGAQQQKKRRLD</sequence>
<keyword evidence="3" id="KW-0645">Protease</keyword>
<reference evidence="13" key="1">
    <citation type="submission" date="2019-09" db="EMBL/GenBank/DDBJ databases">
        <title>Organ-specific transcriptomic study of the physiology of the cattle tick, Rhipicephalus microplus.</title>
        <authorList>
            <person name="Tirloni L."/>
            <person name="Braz G."/>
            <person name="Gandara A.C.P."/>
            <person name="Sabadin G.A."/>
            <person name="da Silva R.M."/>
            <person name="Guizzo M.G."/>
            <person name="Machado J.A."/>
            <person name="Costa E.P."/>
            <person name="Gomes H.F."/>
            <person name="Moraes J."/>
            <person name="Mota M.B.S."/>
            <person name="Mesquita R.D."/>
            <person name="Alvarenga P.H."/>
            <person name="Alves F."/>
            <person name="Seixas A."/>
            <person name="da Fonseca R.N."/>
            <person name="Fogaca A."/>
            <person name="Logullo C."/>
            <person name="Tanaka A."/>
            <person name="Daffre S."/>
            <person name="Termignoni C."/>
            <person name="Vaz I.S.Jr."/>
            <person name="Oliveira P.L."/>
            <person name="Ribeiro J.M."/>
        </authorList>
    </citation>
    <scope>NUCLEOTIDE SEQUENCE</scope>
    <source>
        <strain evidence="13">Porto Alegre</strain>
    </source>
</reference>
<feature type="region of interest" description="Disordered" evidence="12">
    <location>
        <begin position="287"/>
        <end position="367"/>
    </location>
</feature>
<protein>
    <recommendedName>
        <fullName evidence="2">Abasic site processing protein HMCES</fullName>
    </recommendedName>
    <alternativeName>
        <fullName evidence="9">Embryonic stem cell-specific 5-hydroxymethylcytosine-binding protein</fullName>
    </alternativeName>
    <alternativeName>
        <fullName evidence="10">Peptidase HMCES</fullName>
    </alternativeName>
    <alternativeName>
        <fullName evidence="11">SRAP domain-containing protein 1</fullName>
    </alternativeName>
</protein>
<dbReference type="SUPFAM" id="SSF143081">
    <property type="entry name" value="BB1717-like"/>
    <property type="match status" value="1"/>
</dbReference>
<dbReference type="VEuPathDB" id="VectorBase:LOC119160933"/>
<keyword evidence="4" id="KW-0227">DNA damage</keyword>
<dbReference type="PANTHER" id="PTHR13604">
    <property type="entry name" value="DC12-RELATED"/>
    <property type="match status" value="1"/>
</dbReference>
<organism evidence="13">
    <name type="scientific">Rhipicephalus microplus</name>
    <name type="common">Cattle tick</name>
    <name type="synonym">Boophilus microplus</name>
    <dbReference type="NCBI Taxonomy" id="6941"/>
    <lineage>
        <taxon>Eukaryota</taxon>
        <taxon>Metazoa</taxon>
        <taxon>Ecdysozoa</taxon>
        <taxon>Arthropoda</taxon>
        <taxon>Chelicerata</taxon>
        <taxon>Arachnida</taxon>
        <taxon>Acari</taxon>
        <taxon>Parasitiformes</taxon>
        <taxon>Ixodida</taxon>
        <taxon>Ixodoidea</taxon>
        <taxon>Ixodidae</taxon>
        <taxon>Rhipicephalinae</taxon>
        <taxon>Rhipicephalus</taxon>
        <taxon>Boophilus</taxon>
    </lineage>
</organism>
<evidence type="ECO:0000313" key="13">
    <source>
        <dbReference type="EMBL" id="NOV39224.1"/>
    </source>
</evidence>
<dbReference type="InterPro" id="IPR003738">
    <property type="entry name" value="SRAP"/>
</dbReference>
<dbReference type="PANTHER" id="PTHR13604:SF0">
    <property type="entry name" value="ABASIC SITE PROCESSING PROTEIN HMCES"/>
    <property type="match status" value="1"/>
</dbReference>
<accession>A0A6M2D0F3</accession>
<dbReference type="OrthoDB" id="2111841at2759"/>
<feature type="compositionally biased region" description="Basic and acidic residues" evidence="12">
    <location>
        <begin position="306"/>
        <end position="319"/>
    </location>
</feature>
<dbReference type="Pfam" id="PF02586">
    <property type="entry name" value="SRAP"/>
    <property type="match status" value="1"/>
</dbReference>
<dbReference type="GO" id="GO:0016829">
    <property type="term" value="F:lyase activity"/>
    <property type="evidence" value="ECO:0007669"/>
    <property type="project" value="UniProtKB-KW"/>
</dbReference>
<evidence type="ECO:0000256" key="9">
    <source>
        <dbReference type="ARBA" id="ARBA00030390"/>
    </source>
</evidence>
<evidence type="ECO:0000256" key="7">
    <source>
        <dbReference type="ARBA" id="ARBA00023125"/>
    </source>
</evidence>
<dbReference type="AlphaFoldDB" id="A0A6M2D0F3"/>
<dbReference type="InterPro" id="IPR036590">
    <property type="entry name" value="SRAP-like"/>
</dbReference>
<dbReference type="GO" id="GO:0003697">
    <property type="term" value="F:single-stranded DNA binding"/>
    <property type="evidence" value="ECO:0007669"/>
    <property type="project" value="InterPro"/>
</dbReference>
<evidence type="ECO:0000256" key="4">
    <source>
        <dbReference type="ARBA" id="ARBA00022763"/>
    </source>
</evidence>
<evidence type="ECO:0000256" key="11">
    <source>
        <dbReference type="ARBA" id="ARBA00031130"/>
    </source>
</evidence>
<keyword evidence="5" id="KW-0378">Hydrolase</keyword>
<evidence type="ECO:0000256" key="1">
    <source>
        <dbReference type="ARBA" id="ARBA00008136"/>
    </source>
</evidence>
<name>A0A6M2D0F3_RHIMP</name>
<evidence type="ECO:0000256" key="3">
    <source>
        <dbReference type="ARBA" id="ARBA00022670"/>
    </source>
</evidence>
<evidence type="ECO:0000256" key="2">
    <source>
        <dbReference type="ARBA" id="ARBA00015888"/>
    </source>
</evidence>
<dbReference type="GO" id="GO:0106300">
    <property type="term" value="P:protein-DNA covalent cross-linking repair"/>
    <property type="evidence" value="ECO:0007669"/>
    <property type="project" value="InterPro"/>
</dbReference>
<dbReference type="EMBL" id="GHWJ01006487">
    <property type="protein sequence ID" value="NOV39224.1"/>
    <property type="molecule type" value="Transcribed_RNA"/>
</dbReference>
<feature type="compositionally biased region" description="Low complexity" evidence="12">
    <location>
        <begin position="292"/>
        <end position="301"/>
    </location>
</feature>
<keyword evidence="6" id="KW-0190">Covalent protein-DNA linkage</keyword>
<keyword evidence="8" id="KW-0456">Lyase</keyword>
<dbReference type="GO" id="GO:0006508">
    <property type="term" value="P:proteolysis"/>
    <property type="evidence" value="ECO:0007669"/>
    <property type="project" value="UniProtKB-KW"/>
</dbReference>
<comment type="similarity">
    <text evidence="1">Belongs to the SOS response-associated peptidase family.</text>
</comment>
<evidence type="ECO:0000256" key="8">
    <source>
        <dbReference type="ARBA" id="ARBA00023239"/>
    </source>
</evidence>
<dbReference type="Gene3D" id="3.90.1680.10">
    <property type="entry name" value="SOS response associated peptidase-like"/>
    <property type="match status" value="1"/>
</dbReference>
<evidence type="ECO:0000256" key="5">
    <source>
        <dbReference type="ARBA" id="ARBA00022801"/>
    </source>
</evidence>
<proteinExistence type="inferred from homology"/>
<evidence type="ECO:0000256" key="12">
    <source>
        <dbReference type="SAM" id="MobiDB-lite"/>
    </source>
</evidence>
<evidence type="ECO:0000256" key="6">
    <source>
        <dbReference type="ARBA" id="ARBA00023124"/>
    </source>
</evidence>
<dbReference type="GO" id="GO:0008233">
    <property type="term" value="F:peptidase activity"/>
    <property type="evidence" value="ECO:0007669"/>
    <property type="project" value="UniProtKB-KW"/>
</dbReference>
<keyword evidence="7" id="KW-0238">DNA-binding</keyword>